<proteinExistence type="predicted"/>
<accession>A0A7S2UXC4</accession>
<organism evidence="1">
    <name type="scientific">Fibrocapsa japonica</name>
    <dbReference type="NCBI Taxonomy" id="94617"/>
    <lineage>
        <taxon>Eukaryota</taxon>
        <taxon>Sar</taxon>
        <taxon>Stramenopiles</taxon>
        <taxon>Ochrophyta</taxon>
        <taxon>Raphidophyceae</taxon>
        <taxon>Chattonellales</taxon>
        <taxon>Chattonellaceae</taxon>
        <taxon>Fibrocapsa</taxon>
    </lineage>
</organism>
<gene>
    <name evidence="1" type="ORF">FJAP1339_LOCUS4415</name>
</gene>
<evidence type="ECO:0000313" key="1">
    <source>
        <dbReference type="EMBL" id="CAD9861892.1"/>
    </source>
</evidence>
<dbReference type="EMBL" id="HBHR01009153">
    <property type="protein sequence ID" value="CAD9861892.1"/>
    <property type="molecule type" value="Transcribed_RNA"/>
</dbReference>
<sequence>MESDDINNIMFGSSPRKLNMLSDNFKFLQHIHPELKDVTARFIEDGTAQFLGRQLNVPVSDFSSKRKGRARDFCRDSEPFFNEFTKIPAISDFISQVNDCFVAMSKTLDAKLQCPAVDLSPPDIQVSETTDPNLVSKNFELLEKLHDKIDDMTDEISSVTKKLLSVDNRVVELKGESVSYRDALTKNIQKVEDKVGAAAYSHSASLVYNIRGCAKNYSSNLIFRCKKELVCTLRNDKLVVDESKVTKILKVITDPDDDVMVYQGFSVLFTRVFDKNVTFGIDFNSIEDRDRIWAQRFILGKKYNLFVDISLPTKQKKVRSTLIEEWYKFKSYKNDKGEQAASFLIAQRGIVFDSKFYKYESSKAVDLLKKHLDDLCNGDLYI</sequence>
<reference evidence="1" key="1">
    <citation type="submission" date="2021-01" db="EMBL/GenBank/DDBJ databases">
        <authorList>
            <person name="Corre E."/>
            <person name="Pelletier E."/>
            <person name="Niang G."/>
            <person name="Scheremetjew M."/>
            <person name="Finn R."/>
            <person name="Kale V."/>
            <person name="Holt S."/>
            <person name="Cochrane G."/>
            <person name="Meng A."/>
            <person name="Brown T."/>
            <person name="Cohen L."/>
        </authorList>
    </citation>
    <scope>NUCLEOTIDE SEQUENCE</scope>
    <source>
        <strain evidence="1">CCMP1661</strain>
    </source>
</reference>
<dbReference type="AlphaFoldDB" id="A0A7S2UXC4"/>
<protein>
    <submittedName>
        <fullName evidence="1">Uncharacterized protein</fullName>
    </submittedName>
</protein>
<name>A0A7S2UXC4_9STRA</name>